<dbReference type="Gene3D" id="1.25.40.20">
    <property type="entry name" value="Ankyrin repeat-containing domain"/>
    <property type="match status" value="2"/>
</dbReference>
<keyword evidence="1" id="KW-0677">Repeat</keyword>
<dbReference type="RefSeq" id="XP_068352776.1">
    <property type="nucleotide sequence ID" value="XM_068494175.1"/>
</dbReference>
<protein>
    <submittedName>
        <fullName evidence="3">Uncharacterized protein</fullName>
    </submittedName>
</protein>
<keyword evidence="2" id="KW-0040">ANK repeat</keyword>
<dbReference type="SMART" id="SM00248">
    <property type="entry name" value="ANK"/>
    <property type="match status" value="8"/>
</dbReference>
<evidence type="ECO:0000313" key="3">
    <source>
        <dbReference type="EMBL" id="OHS99639.1"/>
    </source>
</evidence>
<keyword evidence="4" id="KW-1185">Reference proteome</keyword>
<reference evidence="3" key="1">
    <citation type="submission" date="2016-10" db="EMBL/GenBank/DDBJ databases">
        <authorList>
            <person name="Benchimol M."/>
            <person name="Almeida L.G."/>
            <person name="Vasconcelos A.T."/>
            <person name="Perreira-Neves A."/>
            <person name="Rosa I.A."/>
            <person name="Tasca T."/>
            <person name="Bogo M.R."/>
            <person name="de Souza W."/>
        </authorList>
    </citation>
    <scope>NUCLEOTIDE SEQUENCE [LARGE SCALE GENOMIC DNA]</scope>
    <source>
        <strain evidence="3">K</strain>
    </source>
</reference>
<evidence type="ECO:0000256" key="1">
    <source>
        <dbReference type="ARBA" id="ARBA00022737"/>
    </source>
</evidence>
<gene>
    <name evidence="3" type="ORF">TRFO_08251</name>
</gene>
<organism evidence="3 4">
    <name type="scientific">Tritrichomonas foetus</name>
    <dbReference type="NCBI Taxonomy" id="1144522"/>
    <lineage>
        <taxon>Eukaryota</taxon>
        <taxon>Metamonada</taxon>
        <taxon>Parabasalia</taxon>
        <taxon>Tritrichomonadida</taxon>
        <taxon>Tritrichomonadidae</taxon>
        <taxon>Tritrichomonas</taxon>
    </lineage>
</organism>
<name>A0A1J4JMH9_9EUKA</name>
<evidence type="ECO:0000313" key="4">
    <source>
        <dbReference type="Proteomes" id="UP000179807"/>
    </source>
</evidence>
<proteinExistence type="predicted"/>
<dbReference type="AlphaFoldDB" id="A0A1J4JMH9"/>
<dbReference type="InterPro" id="IPR036770">
    <property type="entry name" value="Ankyrin_rpt-contain_sf"/>
</dbReference>
<comment type="caution">
    <text evidence="3">The sequence shown here is derived from an EMBL/GenBank/DDBJ whole genome shotgun (WGS) entry which is preliminary data.</text>
</comment>
<evidence type="ECO:0000256" key="2">
    <source>
        <dbReference type="ARBA" id="ARBA00023043"/>
    </source>
</evidence>
<dbReference type="EMBL" id="MLAK01000993">
    <property type="protein sequence ID" value="OHS99639.1"/>
    <property type="molecule type" value="Genomic_DNA"/>
</dbReference>
<dbReference type="InterPro" id="IPR002110">
    <property type="entry name" value="Ankyrin_rpt"/>
</dbReference>
<dbReference type="OrthoDB" id="7729168at2759"/>
<dbReference type="SUPFAM" id="SSF48403">
    <property type="entry name" value="Ankyrin repeat"/>
    <property type="match status" value="1"/>
</dbReference>
<dbReference type="PANTHER" id="PTHR24198">
    <property type="entry name" value="ANKYRIN REPEAT AND PROTEIN KINASE DOMAIN-CONTAINING PROTEIN"/>
    <property type="match status" value="1"/>
</dbReference>
<dbReference type="VEuPathDB" id="TrichDB:TRFO_08251"/>
<dbReference type="GeneID" id="94828879"/>
<sequence length="400" mass="46879">MNIVILNFFYCFFLLFLEAFPTLIWCSLKAFSMTSLHFACNMGFLDIVQILLEVAPDLINKINNEKLTPIHVACHNGHYKIVKYIFQKYDFTSQIKRILDSSVHENINHSTLSNTDKSQYSDIILPDMKNMSIFYDDKSTLKDNKKNEDVKKLMTLLFITLNNGNLRLSKYFINYFLKECKIKKKYFYSILFKSCYSGNLHVVKYILKQNICDINWRDNPDKSTALFVSCYGMFPDIVHILLKQKSINVNAKGKFSMKKLTPLQLSLQLEFFEIAKKLISHKNIKINKRDEYGDTALHYAIIAEKVEIVSMILRHPNIKINRRNNRKIIFYIFETPLHIACHVGDKEIVTLLLENINIKTNVVDILLFAFANDFSLFSWFTPIQHTNRNDIIDLINNYTQ</sequence>
<dbReference type="Pfam" id="PF00023">
    <property type="entry name" value="Ank"/>
    <property type="match status" value="1"/>
</dbReference>
<dbReference type="Pfam" id="PF12796">
    <property type="entry name" value="Ank_2"/>
    <property type="match status" value="3"/>
</dbReference>
<dbReference type="Proteomes" id="UP000179807">
    <property type="component" value="Unassembled WGS sequence"/>
</dbReference>
<accession>A0A1J4JMH9</accession>
<dbReference type="PANTHER" id="PTHR24198:SF165">
    <property type="entry name" value="ANKYRIN REPEAT-CONTAINING PROTEIN-RELATED"/>
    <property type="match status" value="1"/>
</dbReference>